<name>A0AAP5M313_9CYAN</name>
<dbReference type="Proteomes" id="UP000667802">
    <property type="component" value="Unassembled WGS sequence"/>
</dbReference>
<comment type="caution">
    <text evidence="1">The sequence shown here is derived from an EMBL/GenBank/DDBJ whole genome shotgun (WGS) entry which is preliminary data.</text>
</comment>
<organism evidence="1 2">
    <name type="scientific">Aetokthonos hydrillicola Thurmond2011</name>
    <dbReference type="NCBI Taxonomy" id="2712845"/>
    <lineage>
        <taxon>Bacteria</taxon>
        <taxon>Bacillati</taxon>
        <taxon>Cyanobacteriota</taxon>
        <taxon>Cyanophyceae</taxon>
        <taxon>Nostocales</taxon>
        <taxon>Hapalosiphonaceae</taxon>
        <taxon>Aetokthonos</taxon>
    </lineage>
</organism>
<dbReference type="EMBL" id="JAALHA020000001">
    <property type="protein sequence ID" value="MDR9893301.1"/>
    <property type="molecule type" value="Genomic_DNA"/>
</dbReference>
<proteinExistence type="predicted"/>
<keyword evidence="2" id="KW-1185">Reference proteome</keyword>
<evidence type="ECO:0000313" key="2">
    <source>
        <dbReference type="Proteomes" id="UP000667802"/>
    </source>
</evidence>
<protein>
    <submittedName>
        <fullName evidence="1">Uncharacterized protein</fullName>
    </submittedName>
</protein>
<dbReference type="AlphaFoldDB" id="A0AAP5M313"/>
<dbReference type="RefSeq" id="WP_208343807.1">
    <property type="nucleotide sequence ID" value="NZ_CAWQFN010000376.1"/>
</dbReference>
<sequence length="96" mass="10947">MYSEYWQNYNPAQDFDGLSPTLPPLYNQQATGSTLGNGLVRAGYDPLWVYEKFGDRLRVLPADLYDAVFEAMRQGTILSNQWAENAVLFLPELLIQ</sequence>
<evidence type="ECO:0000313" key="1">
    <source>
        <dbReference type="EMBL" id="MDR9893301.1"/>
    </source>
</evidence>
<accession>A0AAP5M313</accession>
<gene>
    <name evidence="1" type="ORF">G7B40_001700</name>
</gene>
<reference evidence="2" key="1">
    <citation type="journal article" date="2021" name="Science">
        <title>Hunting the eagle killer: A cyanobacterial neurotoxin causes vacuolar myelinopathy.</title>
        <authorList>
            <person name="Breinlinger S."/>
            <person name="Phillips T.J."/>
            <person name="Haram B.N."/>
            <person name="Mares J."/>
            <person name="Martinez Yerena J.A."/>
            <person name="Hrouzek P."/>
            <person name="Sobotka R."/>
            <person name="Henderson W.M."/>
            <person name="Schmieder P."/>
            <person name="Williams S.M."/>
            <person name="Lauderdale J.D."/>
            <person name="Wilde H.D."/>
            <person name="Gerrin W."/>
            <person name="Kust A."/>
            <person name="Washington J.W."/>
            <person name="Wagner C."/>
            <person name="Geier B."/>
            <person name="Liebeke M."/>
            <person name="Enke H."/>
            <person name="Niedermeyer T.H.J."/>
            <person name="Wilde S.B."/>
        </authorList>
    </citation>
    <scope>NUCLEOTIDE SEQUENCE [LARGE SCALE GENOMIC DNA]</scope>
    <source>
        <strain evidence="2">Thurmond2011</strain>
    </source>
</reference>